<organism evidence="2 3">
    <name type="scientific">Litorivita pollutaquae</name>
    <dbReference type="NCBI Taxonomy" id="2200892"/>
    <lineage>
        <taxon>Bacteria</taxon>
        <taxon>Pseudomonadati</taxon>
        <taxon>Pseudomonadota</taxon>
        <taxon>Alphaproteobacteria</taxon>
        <taxon>Rhodobacterales</taxon>
        <taxon>Paracoccaceae</taxon>
        <taxon>Litorivita</taxon>
    </lineage>
</organism>
<comment type="caution">
    <text evidence="2">The sequence shown here is derived from an EMBL/GenBank/DDBJ whole genome shotgun (WGS) entry which is preliminary data.</text>
</comment>
<dbReference type="PROSITE" id="PS51186">
    <property type="entry name" value="GNAT"/>
    <property type="match status" value="1"/>
</dbReference>
<dbReference type="Pfam" id="PF13508">
    <property type="entry name" value="Acetyltransf_7"/>
    <property type="match status" value="1"/>
</dbReference>
<accession>A0A2V4MN40</accession>
<dbReference type="OrthoDB" id="9797417at2"/>
<dbReference type="InterPro" id="IPR016181">
    <property type="entry name" value="Acyl_CoA_acyltransferase"/>
</dbReference>
<dbReference type="InterPro" id="IPR000182">
    <property type="entry name" value="GNAT_dom"/>
</dbReference>
<dbReference type="EMBL" id="QFVT01000004">
    <property type="protein sequence ID" value="PYC48145.1"/>
    <property type="molecule type" value="Genomic_DNA"/>
</dbReference>
<sequence length="159" mass="18210">MAIARILWAFQKEADWLPRVRRPWTELRVLAWAVLHDRVRVVRRVDAVSADAKVEAFIMRRGDTVHALYTAASARRAGFGRMLVNEAKTEVENLRLWVAQDNAEARRFYAAMGFREVARSDGRGNDEGLPDILLIWSRAPSGIARMESQERSIERAGYE</sequence>
<dbReference type="SUPFAM" id="SSF55729">
    <property type="entry name" value="Acyl-CoA N-acyltransferases (Nat)"/>
    <property type="match status" value="1"/>
</dbReference>
<reference evidence="2 3" key="1">
    <citation type="submission" date="2018-05" db="EMBL/GenBank/DDBJ databases">
        <title>Oceanovita maritima gen. nov., sp. nov., a marine bacterium in the family Rhodobacteraceae isolated from surface seawater of Lundu port Xiamen, China.</title>
        <authorList>
            <person name="Hetharua B.H."/>
            <person name="Min D."/>
            <person name="Liao H."/>
            <person name="Tian Y."/>
        </authorList>
    </citation>
    <scope>NUCLEOTIDE SEQUENCE [LARGE SCALE GENOMIC DNA]</scope>
    <source>
        <strain evidence="2 3">FSX-11</strain>
    </source>
</reference>
<keyword evidence="3" id="KW-1185">Reference proteome</keyword>
<dbReference type="GO" id="GO:0016747">
    <property type="term" value="F:acyltransferase activity, transferring groups other than amino-acyl groups"/>
    <property type="evidence" value="ECO:0007669"/>
    <property type="project" value="InterPro"/>
</dbReference>
<evidence type="ECO:0000259" key="1">
    <source>
        <dbReference type="PROSITE" id="PS51186"/>
    </source>
</evidence>
<proteinExistence type="predicted"/>
<dbReference type="Proteomes" id="UP000248012">
    <property type="component" value="Unassembled WGS sequence"/>
</dbReference>
<name>A0A2V4MN40_9RHOB</name>
<evidence type="ECO:0000313" key="2">
    <source>
        <dbReference type="EMBL" id="PYC48145.1"/>
    </source>
</evidence>
<dbReference type="AlphaFoldDB" id="A0A2V4MN40"/>
<dbReference type="Gene3D" id="3.40.630.30">
    <property type="match status" value="1"/>
</dbReference>
<keyword evidence="2" id="KW-0808">Transferase</keyword>
<evidence type="ECO:0000313" key="3">
    <source>
        <dbReference type="Proteomes" id="UP000248012"/>
    </source>
</evidence>
<feature type="domain" description="N-acetyltransferase" evidence="1">
    <location>
        <begin position="1"/>
        <end position="136"/>
    </location>
</feature>
<gene>
    <name evidence="2" type="ORF">DI396_08045</name>
</gene>
<protein>
    <submittedName>
        <fullName evidence="2">GNAT family N-acetyltransferase</fullName>
    </submittedName>
</protein>